<feature type="compositionally biased region" description="Low complexity" evidence="1">
    <location>
        <begin position="32"/>
        <end position="43"/>
    </location>
</feature>
<name>A0A1A8SJV0_9TELE</name>
<dbReference type="EMBL" id="HAEI01015724">
    <property type="protein sequence ID" value="SBS18193.1"/>
    <property type="molecule type" value="Transcribed_RNA"/>
</dbReference>
<sequence>MENKESPRGQQYTTISGLPQVIEGLTRSVNHSQFQTSSGKSSSANAEKGIKQRWGSIRTVFEGKENMVVLAAALDPRYKKLTFLAPEDVIRVQGTIEVLAVKEEAKAGTGEFTQLQRADDSGVVEKSALDVLLQSDTESDDESEQEEEDAQDRRVQIVRGEVKVYL</sequence>
<dbReference type="AlphaFoldDB" id="A0A1A8SJV0"/>
<organism evidence="2">
    <name type="scientific">Nothobranchius rachovii</name>
    <name type="common">bluefin notho</name>
    <dbReference type="NCBI Taxonomy" id="451742"/>
    <lineage>
        <taxon>Eukaryota</taxon>
        <taxon>Metazoa</taxon>
        <taxon>Chordata</taxon>
        <taxon>Craniata</taxon>
        <taxon>Vertebrata</taxon>
        <taxon>Euteleostomi</taxon>
        <taxon>Actinopterygii</taxon>
        <taxon>Neopterygii</taxon>
        <taxon>Teleostei</taxon>
        <taxon>Neoteleostei</taxon>
        <taxon>Acanthomorphata</taxon>
        <taxon>Ovalentaria</taxon>
        <taxon>Atherinomorphae</taxon>
        <taxon>Cyprinodontiformes</taxon>
        <taxon>Nothobranchiidae</taxon>
        <taxon>Nothobranchius</taxon>
    </lineage>
</organism>
<reference evidence="2" key="1">
    <citation type="submission" date="2016-05" db="EMBL/GenBank/DDBJ databases">
        <authorList>
            <person name="Lavstsen T."/>
            <person name="Jespersen J.S."/>
        </authorList>
    </citation>
    <scope>NUCLEOTIDE SEQUENCE</scope>
    <source>
        <tissue evidence="2">Brain</tissue>
    </source>
</reference>
<evidence type="ECO:0000256" key="1">
    <source>
        <dbReference type="SAM" id="MobiDB-lite"/>
    </source>
</evidence>
<accession>A0A1A8SJV0</accession>
<feature type="region of interest" description="Disordered" evidence="1">
    <location>
        <begin position="29"/>
        <end position="48"/>
    </location>
</feature>
<reference evidence="2" key="2">
    <citation type="submission" date="2016-06" db="EMBL/GenBank/DDBJ databases">
        <title>The genome of a short-lived fish provides insights into sex chromosome evolution and the genetic control of aging.</title>
        <authorList>
            <person name="Reichwald K."/>
            <person name="Felder M."/>
            <person name="Petzold A."/>
            <person name="Koch P."/>
            <person name="Groth M."/>
            <person name="Platzer M."/>
        </authorList>
    </citation>
    <scope>NUCLEOTIDE SEQUENCE</scope>
    <source>
        <tissue evidence="2">Brain</tissue>
    </source>
</reference>
<proteinExistence type="predicted"/>
<gene>
    <name evidence="2" type="primary">Nfu_g_1_004840</name>
</gene>
<evidence type="ECO:0000313" key="2">
    <source>
        <dbReference type="EMBL" id="SBS18193.1"/>
    </source>
</evidence>
<protein>
    <submittedName>
        <fullName evidence="2">Uncharacterized protein</fullName>
    </submittedName>
</protein>